<feature type="compositionally biased region" description="Polar residues" evidence="1">
    <location>
        <begin position="2279"/>
        <end position="2294"/>
    </location>
</feature>
<evidence type="ECO:0000313" key="3">
    <source>
        <dbReference type="EMBL" id="CAE7456147.1"/>
    </source>
</evidence>
<feature type="compositionally biased region" description="Basic and acidic residues" evidence="1">
    <location>
        <begin position="2562"/>
        <end position="2576"/>
    </location>
</feature>
<feature type="compositionally biased region" description="Basic and acidic residues" evidence="1">
    <location>
        <begin position="44"/>
        <end position="62"/>
    </location>
</feature>
<dbReference type="PANTHER" id="PTHR37984:SF5">
    <property type="entry name" value="PROTEIN NYNRIN-LIKE"/>
    <property type="match status" value="1"/>
</dbReference>
<feature type="region of interest" description="Disordered" evidence="1">
    <location>
        <begin position="2255"/>
        <end position="2343"/>
    </location>
</feature>
<organism evidence="3 4">
    <name type="scientific">Symbiodinium natans</name>
    <dbReference type="NCBI Taxonomy" id="878477"/>
    <lineage>
        <taxon>Eukaryota</taxon>
        <taxon>Sar</taxon>
        <taxon>Alveolata</taxon>
        <taxon>Dinophyceae</taxon>
        <taxon>Suessiales</taxon>
        <taxon>Symbiodiniaceae</taxon>
        <taxon>Symbiodinium</taxon>
    </lineage>
</organism>
<feature type="region of interest" description="Disordered" evidence="1">
    <location>
        <begin position="2549"/>
        <end position="2579"/>
    </location>
</feature>
<feature type="region of interest" description="Disordered" evidence="1">
    <location>
        <begin position="420"/>
        <end position="442"/>
    </location>
</feature>
<sequence>MSVAGLKYDPVLSLDTPAETKSGSYIYSGSAASFHDWEFRTRARVSQHRERQRREVLKDLRSSHQLSRSASPRKWVGGGIRSPDRHTGDESSGMAASPSSAPGRRRGRQAGAESMSSGDGGEEEQQPQDYEVEDDGQASVETEPVPTLASVRDSDLDMSDAVQKTLEGLRGDAFLIARDIGLERLLKHDGIDLLIQKVKDQAFPLQGEEASELFRQGQLLTGPLSKQSGEPMLSYISRRKRWWVTLRELDPEVRLSEAMRANLLVELSGLSRQEQLMVRTAAQAETVDEYARVLIKHHSVVHMRERLLVEKDKPAARTWSKPRWENTSFQQKPRYGYMTQGFMEDDEYEYQEPESQAYVAEEHEVEEDEGEWVDDSALALALNAYTAMQTELGGEPGEEHAEALQLAYAAQTTLANVKGNKGKGFGKSGGKKGGRVPPSNLSIADRKAKLAELKARSRCLRCGAIGHWAGDAECRFKGSPGGPKGSSKGGPGAEKSASPGKPGMASSSQAYLAALSDASDDETPAIHLSNTSRDMEGYPAERSGGPSERPRVRRSEATAMRDSPPPGSDTLFTFGHHKGLTYERVLHTYPGDVLWGQTQKCPSKCLGDFLNWVHEHYVVEDTDPIEVRRRDIPLSTMMPPTPVADRAANAEGTASSSAGFRPKCRGGCKTFSKTGSNSYIDMRTCKSCGTVTKTRKEQVRVDPTTCTHAQVDRSGSSKTTSRIKCKLCGMILDELPQEEKKARDAAAAQLRDTNTLDFDMMRSIVGRTGDRVPVEVVVPALEQFKEAVEGHFVTEPSITRGDLFAYLQEALDDHADDASPTSASWEMASSGRRPGTAMVAMLAGPHEGVADTNPSLSKLPVVNIRTSPHVFAVLDEGCNSTVHGEDWGHESMSKYASFGYSTRFAKETSKTFKGLSGSTSTLGTRTFPFCLLPLDSVEGEEVSHRERLCGALDSHEIPGGAPLLLSLHAQSQLGMAKDLHLGTCSVRLPSNPDKTIELKLHGTSDSGLLCICLTDGLLQGKQPRLVRGFAIPPPPAGAARAIAAEGSDKCANSKVTKRKASSMQTHSISEPQGENTILTAAMAIAPSQRPAPKARPQQLNSETFPTEGGDNPKHAADIFTFGYNFEEAVDKIRNAWEPQHFADMFSEMRSAEATLELGGAFVGIFFDLTYLPNARSLDPELADRKRDRGLRDHVGSHPSIMKAIAADPGFLQHCRAIRSKVKKSMEQGYQAMNISVVCKQNRHRSVAGGILIEHMLLRVEGLHVSMQHCNSEQTWPLMGGSCRGHCSWCTHRTDDAKAAYEQVLADFIKYLEGDVKESTTCILHCESEPERAPGTAPEEVTDLDADDEVEEVPSDPQGVAPGEGESASQAATRLGLRGKQHTSYVAKWDPSSLTGRLHQQAGSGVFTATSSHLPVQAQVQTLERKLALRDKEVESLRSKLRDAERDKQEAERRAERAEQLLQDALARLRPSHPSHLAADEEFWQRRFEENRPLDRRELKNYFHDPAANNSNAAWAQWRKSQGPAPPGEGKRIKLDPAIVALDLTEIPTSDDASLSWNRRVLVDLLPDQVMHEFCGLLYGRPSPALWIGPYMPKSFSTQDLEHTDKSERHNFKVTAVTPHTREGYKPCGNVKGPTPIGWLFLNDNPKNKGGVWIPQGTVCPPGHSTEDVCGEFKAEQVCPTEPPPSGGAYLVLWLYPKAFAPDTVPKTLADRDELSAYMASLQGVNDFGEFKQVRFDVEDSDDEFELIPAHDGPRAVTRDTAHSLPKLSNRQRKRVLSGIQEMVAGDRVLQAIAFNAAVATDHMIAFTPTEPLISHCKWVSESLDAQVISETIANLETGVPGLIVLRVDAPTEELCLECECLADTAGVSIVLVSPYGCPTLESTVEVRGDLNVSGIGPNIDDALQVLSTWTESYGMSPRCYADTEEHDFWATCRDISQELYLNSYTRNCFVGSEGLGSDMEDQELIPDEEMAGCRWSRYTAVNMVDMGTSFQQVALIKSGGGNPSARQCLQVFMERWVSWAGHPQHVVVDRGTHFKGEFASYMGQHGIHLRNAPLESPQTIGKVERHGGLLKALVRKTVQEIQPSTWEDMVMVVSECVTTKNDLSRHQGFSPSQHVLGKRPRTPGSVMDEDESMGTLLARFDETTPFYSRHRAREEARKAFVHLDSSRKVARALQRNAAPMDMEFQVGDFVIYRRDNLPGSTSTVWSTASRVIGREAENAYWLLHEGVPVLVNARKMRPADEVEVAARRVLTGEPVLPGSIVHGPEQRYLDERDKDPVTAPSTPRPNTGIASAPSTPMRVAAAESPAITSKEISPSDKTGRERTRSPPRQSSSALMAEAQDTDPVEAKASELLEAMAFETSHCLELLRLCKEHKPKRTKRAMFQDATDDELAASFGVYRHGGFVGISNPTKQRPCFVTYLNRFLRHHCEKAGYTEFTWNGIQVSESRASLHKDNSNLKGSLNFTMSLGNYSTGGHLWIENPEGNTVIDVCGNLVPGTLHTTRGKVLRFDPKKLHMVEPHEGQRFSIIGFTMNHLGKLRADEHQMMEDLEFPQPRIPSPQVEQPRQEEPERADDMHSSDDEEVGTGFLASLLDYHNSPAEVQLGLDEAMLAEWAKYQEFHAVIPCSKKQVQELLSQGHICVPTKWVLTDKHEHLKGTPGYRPKYKARLVACGNFEHISTGEDIRADSPTAEPEALAFICSWASSLGLRIKAADITNAYFQGKPLERLLILKAPSNPKGVPDKEIQESGYMIARVPVYGTTDAGRNLYLRIVEETKCIGLKSSQIMSALYYAHDTSGRLCAMLCTHVDDFFWAAFGEGELKIQQLLDHFKIGRIEEGSFRFCGREYAQHPDGTIEINSRDNTRAIAPLEIPKGAKLTTPVTQGQRTALRSVIGSLAWVARATRPDLAYRVNALQQRVTVATIDTMREANRVVALALGDAERSIVYRAKILPWSSGPLAVVTFCDASFAAEAGYKSQRGRLHYLTDAETARDVNAPKHKLHLVAFGSSTMKRVCRATLQCEAYSLQHATEHGDRIRATLLELQGKLPSLHDWSEVAPRKMLHLQYSDCRSLTDHLLSSVPRPVEDKRLAIEMTALRQALWVDETPTSEAFAPFGDILRWIPTHLQLADCLTKSMKPKLLNDALESNEAVVKEEAPAE</sequence>
<feature type="compositionally biased region" description="Gly residues" evidence="1">
    <location>
        <begin position="479"/>
        <end position="492"/>
    </location>
</feature>
<dbReference type="InterPro" id="IPR036397">
    <property type="entry name" value="RNaseH_sf"/>
</dbReference>
<feature type="compositionally biased region" description="Basic and acidic residues" evidence="1">
    <location>
        <begin position="2264"/>
        <end position="2276"/>
    </location>
</feature>
<feature type="compositionally biased region" description="Low complexity" evidence="1">
    <location>
        <begin position="505"/>
        <end position="517"/>
    </location>
</feature>
<feature type="compositionally biased region" description="Acidic residues" evidence="1">
    <location>
        <begin position="120"/>
        <end position="136"/>
    </location>
</feature>
<protein>
    <submittedName>
        <fullName evidence="3">RE2 protein</fullName>
    </submittedName>
</protein>
<feature type="compositionally biased region" description="Low complexity" evidence="1">
    <location>
        <begin position="91"/>
        <end position="102"/>
    </location>
</feature>
<dbReference type="GO" id="GO:0015074">
    <property type="term" value="P:DNA integration"/>
    <property type="evidence" value="ECO:0007669"/>
    <property type="project" value="InterPro"/>
</dbReference>
<dbReference type="InterPro" id="IPR050951">
    <property type="entry name" value="Retrovirus_Pol_polyprotein"/>
</dbReference>
<feature type="region of interest" description="Disordered" evidence="1">
    <location>
        <begin position="44"/>
        <end position="153"/>
    </location>
</feature>
<dbReference type="SUPFAM" id="SSF53098">
    <property type="entry name" value="Ribonuclease H-like"/>
    <property type="match status" value="1"/>
</dbReference>
<keyword evidence="4" id="KW-1185">Reference proteome</keyword>
<dbReference type="Gene3D" id="3.30.420.10">
    <property type="entry name" value="Ribonuclease H-like superfamily/Ribonuclease H"/>
    <property type="match status" value="1"/>
</dbReference>
<feature type="region of interest" description="Disordered" evidence="1">
    <location>
        <begin position="1089"/>
        <end position="1111"/>
    </location>
</feature>
<accession>A0A812RWN4</accession>
<reference evidence="3" key="1">
    <citation type="submission" date="2021-02" db="EMBL/GenBank/DDBJ databases">
        <authorList>
            <person name="Dougan E. K."/>
            <person name="Rhodes N."/>
            <person name="Thang M."/>
            <person name="Chan C."/>
        </authorList>
    </citation>
    <scope>NUCLEOTIDE SEQUENCE</scope>
</reference>
<proteinExistence type="predicted"/>
<dbReference type="InterPro" id="IPR013103">
    <property type="entry name" value="RVT_2"/>
</dbReference>
<evidence type="ECO:0000313" key="4">
    <source>
        <dbReference type="Proteomes" id="UP000604046"/>
    </source>
</evidence>
<feature type="region of interest" description="Disordered" evidence="1">
    <location>
        <begin position="1346"/>
        <end position="1369"/>
    </location>
</feature>
<name>A0A812RWN4_9DINO</name>
<dbReference type="PANTHER" id="PTHR37984">
    <property type="entry name" value="PROTEIN CBG26694"/>
    <property type="match status" value="1"/>
</dbReference>
<gene>
    <name evidence="3" type="primary">RE2</name>
    <name evidence="3" type="ORF">SNAT2548_LOCUS25143</name>
</gene>
<dbReference type="GO" id="GO:0003676">
    <property type="term" value="F:nucleic acid binding"/>
    <property type="evidence" value="ECO:0007669"/>
    <property type="project" value="InterPro"/>
</dbReference>
<dbReference type="Pfam" id="PF07727">
    <property type="entry name" value="RVT_2"/>
    <property type="match status" value="1"/>
</dbReference>
<feature type="compositionally biased region" description="Basic and acidic residues" evidence="1">
    <location>
        <begin position="2313"/>
        <end position="2324"/>
    </location>
</feature>
<dbReference type="InterPro" id="IPR012337">
    <property type="entry name" value="RNaseH-like_sf"/>
</dbReference>
<evidence type="ECO:0000259" key="2">
    <source>
        <dbReference type="PROSITE" id="PS50994"/>
    </source>
</evidence>
<feature type="region of interest" description="Disordered" evidence="1">
    <location>
        <begin position="473"/>
        <end position="569"/>
    </location>
</feature>
<dbReference type="InterPro" id="IPR001584">
    <property type="entry name" value="Integrase_cat-core"/>
</dbReference>
<dbReference type="Proteomes" id="UP000604046">
    <property type="component" value="Unassembled WGS sequence"/>
</dbReference>
<comment type="caution">
    <text evidence="3">The sequence shown here is derived from an EMBL/GenBank/DDBJ whole genome shotgun (WGS) entry which is preliminary data.</text>
</comment>
<feature type="region of interest" description="Disordered" evidence="1">
    <location>
        <begin position="1434"/>
        <end position="1456"/>
    </location>
</feature>
<dbReference type="EMBL" id="CAJNDS010002380">
    <property type="protein sequence ID" value="CAE7456147.1"/>
    <property type="molecule type" value="Genomic_DNA"/>
</dbReference>
<dbReference type="PROSITE" id="PS50994">
    <property type="entry name" value="INTEGRASE"/>
    <property type="match status" value="1"/>
</dbReference>
<feature type="region of interest" description="Disordered" evidence="1">
    <location>
        <begin position="2107"/>
        <end position="2129"/>
    </location>
</feature>
<feature type="domain" description="Integrase catalytic" evidence="2">
    <location>
        <begin position="1950"/>
        <end position="2119"/>
    </location>
</feature>
<dbReference type="OrthoDB" id="3563138at2759"/>
<evidence type="ECO:0000256" key="1">
    <source>
        <dbReference type="SAM" id="MobiDB-lite"/>
    </source>
</evidence>